<dbReference type="STRING" id="64971.SAMN05421831_107118"/>
<reference evidence="3" key="1">
    <citation type="submission" date="2016-10" db="EMBL/GenBank/DDBJ databases">
        <authorList>
            <person name="Varghese N."/>
            <person name="Submissions S."/>
        </authorList>
    </citation>
    <scope>NUCLEOTIDE SEQUENCE [LARGE SCALE GENOMIC DNA]</scope>
    <source>
        <strain evidence="3">DSM 7165</strain>
    </source>
</reference>
<evidence type="ECO:0000313" key="3">
    <source>
        <dbReference type="Proteomes" id="UP000242999"/>
    </source>
</evidence>
<feature type="domain" description="DUF1266" evidence="1">
    <location>
        <begin position="322"/>
        <end position="469"/>
    </location>
</feature>
<sequence length="963" mass="110831">MASPLAAEVVLSNALVSWCHALVQIRDPWLSQQIQDATHSAAARQELASWLALRHIQHLGDAHWFLADAWAGQQALEFIRWISQFTPPYESDQQIEALLHQMPELALQLQEAYQKLDLDSLIDEDGSLSTARILAAQGVEISDEILTWSQQLDIWQALDSLPDPLQEEEALYLPAAADQVNALELILVLHALQYWDDQQAYTWLALFISQIIADYQHLQDFITDVWRVDGWLLEESQWNLEADTYPEALQVATGACQAAGLPAWSMLEQEVKAPAYPWPVHTSLGERYALNVRACEYPIYMSDFQQPKQMAQDYWPSVLDDLVQDWQVKDAHAVKQLLYWLAGQGHRYLWQLEHQEVRLMDTQQKQIWCEEQGEADQGYAHLMLAFAEQQTLDVAAWDWIRMADIALAAYMAGWFDRTTYRTFALTSVHLLAQTYADWPSMRAAYLRGRSLWAQQDLTAAHTLYARSWDQLSTWPWNPFALTWPYPAKMQAEVDQALADFSAGLANSGILPTLVASLRDDALLVHLPLQGLEKTQLPISKQRIQEGRSYLQEVLHLNVEQTHLPMTQAHLPLLTRFWVHAQVEHLDQLTQMSASFPRLPDNLRPSDEHLALWQQTQKALSQLKTQTSGIYLAEKYSFYLLKAWESQTFTAEALVALLQQTQDYLHGKYQNAQELLTAWLAWEQVLGQDDEHPLIRELTWHLQDVGSLFHWLPWSQPPQQQQTTPAWAHLNTHELARLNLCAPLTGPQWQWPQVGQNVRNQDVHQWLSESYLLHDAQELNHFLGFLRDAGDRQDFIVNYAPFTLNATRLQMELEHFEQQTQLSMEDKVHQQRLRMVQHNALGINDLDLTAWDVAQMVDLAIAGYQIGWLTHMQLEHWLDTACQLAGQQYAGWVEYAEALLAGFYFFASDPDEHHQQLEHFSRRILTLLIGLPPLYGVWLTLPWVGHQAFPSASILHTSPSRLLH</sequence>
<dbReference type="Pfam" id="PF06889">
    <property type="entry name" value="DUF1266"/>
    <property type="match status" value="2"/>
</dbReference>
<organism evidence="2 3">
    <name type="scientific">Allopseudospirillum japonicum</name>
    <dbReference type="NCBI Taxonomy" id="64971"/>
    <lineage>
        <taxon>Bacteria</taxon>
        <taxon>Pseudomonadati</taxon>
        <taxon>Pseudomonadota</taxon>
        <taxon>Gammaproteobacteria</taxon>
        <taxon>Oceanospirillales</taxon>
        <taxon>Oceanospirillaceae</taxon>
        <taxon>Allopseudospirillum</taxon>
    </lineage>
</organism>
<dbReference type="AlphaFoldDB" id="A0A1H6SLK7"/>
<name>A0A1H6SLK7_9GAMM</name>
<evidence type="ECO:0000313" key="2">
    <source>
        <dbReference type="EMBL" id="SEI68828.1"/>
    </source>
</evidence>
<feature type="domain" description="DUF1266" evidence="1">
    <location>
        <begin position="766"/>
        <end position="942"/>
    </location>
</feature>
<keyword evidence="3" id="KW-1185">Reference proteome</keyword>
<dbReference type="OrthoDB" id="6177842at2"/>
<gene>
    <name evidence="2" type="ORF">SAMN05421831_107118</name>
</gene>
<evidence type="ECO:0000259" key="1">
    <source>
        <dbReference type="Pfam" id="PF06889"/>
    </source>
</evidence>
<dbReference type="InterPro" id="IPR009677">
    <property type="entry name" value="DUF1266"/>
</dbReference>
<dbReference type="EMBL" id="FNYH01000007">
    <property type="protein sequence ID" value="SEI68828.1"/>
    <property type="molecule type" value="Genomic_DNA"/>
</dbReference>
<protein>
    <recommendedName>
        <fullName evidence="1">DUF1266 domain-containing protein</fullName>
    </recommendedName>
</protein>
<accession>A0A1H6SLK7</accession>
<dbReference type="Proteomes" id="UP000242999">
    <property type="component" value="Unassembled WGS sequence"/>
</dbReference>
<proteinExistence type="predicted"/>